<evidence type="ECO:0000256" key="1">
    <source>
        <dbReference type="SAM" id="MobiDB-lite"/>
    </source>
</evidence>
<accession>A0AAN7CCQ7</accession>
<sequence>FTMPQKSQDSRKAQKKAREQASPTNQTIQALFNKIGRSLDCKNAEIAALRAQVAYLSTELGVHKPCTRKRVKEGANERFARIEDIAAAEEASRVAPKRRKTTPMARQSNVIEKAEEMIIHELNRIREAREME</sequence>
<evidence type="ECO:0000313" key="2">
    <source>
        <dbReference type="EMBL" id="KAK4239624.1"/>
    </source>
</evidence>
<comment type="caution">
    <text evidence="2">The sequence shown here is derived from an EMBL/GenBank/DDBJ whole genome shotgun (WGS) entry which is preliminary data.</text>
</comment>
<protein>
    <submittedName>
        <fullName evidence="2">Uncharacterized protein</fullName>
    </submittedName>
</protein>
<proteinExistence type="predicted"/>
<feature type="compositionally biased region" description="Basic and acidic residues" evidence="1">
    <location>
        <begin position="8"/>
        <end position="19"/>
    </location>
</feature>
<reference evidence="2" key="2">
    <citation type="submission" date="2023-05" db="EMBL/GenBank/DDBJ databases">
        <authorList>
            <consortium name="Lawrence Berkeley National Laboratory"/>
            <person name="Steindorff A."/>
            <person name="Hensen N."/>
            <person name="Bonometti L."/>
            <person name="Westerberg I."/>
            <person name="Brannstrom I.O."/>
            <person name="Guillou S."/>
            <person name="Cros-Aarteil S."/>
            <person name="Calhoun S."/>
            <person name="Haridas S."/>
            <person name="Kuo A."/>
            <person name="Mondo S."/>
            <person name="Pangilinan J."/>
            <person name="Riley R."/>
            <person name="Labutti K."/>
            <person name="Andreopoulos B."/>
            <person name="Lipzen A."/>
            <person name="Chen C."/>
            <person name="Yanf M."/>
            <person name="Daum C."/>
            <person name="Ng V."/>
            <person name="Clum A."/>
            <person name="Ohm R."/>
            <person name="Martin F."/>
            <person name="Silar P."/>
            <person name="Natvig D."/>
            <person name="Lalanne C."/>
            <person name="Gautier V."/>
            <person name="Ament-Velasquez S.L."/>
            <person name="Kruys A."/>
            <person name="Hutchinson M.I."/>
            <person name="Powell A.J."/>
            <person name="Barry K."/>
            <person name="Miller A.N."/>
            <person name="Grigoriev I.V."/>
            <person name="Debuchy R."/>
            <person name="Gladieux P."/>
            <person name="Thoren M.H."/>
            <person name="Johannesson H."/>
        </authorList>
    </citation>
    <scope>NUCLEOTIDE SEQUENCE</scope>
    <source>
        <strain evidence="2">CBS 532.94</strain>
    </source>
</reference>
<name>A0AAN7CCQ7_9PEZI</name>
<dbReference type="AlphaFoldDB" id="A0AAN7CCQ7"/>
<organism evidence="2 3">
    <name type="scientific">Achaetomium macrosporum</name>
    <dbReference type="NCBI Taxonomy" id="79813"/>
    <lineage>
        <taxon>Eukaryota</taxon>
        <taxon>Fungi</taxon>
        <taxon>Dikarya</taxon>
        <taxon>Ascomycota</taxon>
        <taxon>Pezizomycotina</taxon>
        <taxon>Sordariomycetes</taxon>
        <taxon>Sordariomycetidae</taxon>
        <taxon>Sordariales</taxon>
        <taxon>Chaetomiaceae</taxon>
        <taxon>Achaetomium</taxon>
    </lineage>
</organism>
<dbReference type="Proteomes" id="UP001303760">
    <property type="component" value="Unassembled WGS sequence"/>
</dbReference>
<feature type="region of interest" description="Disordered" evidence="1">
    <location>
        <begin position="1"/>
        <end position="25"/>
    </location>
</feature>
<keyword evidence="3" id="KW-1185">Reference proteome</keyword>
<evidence type="ECO:0000313" key="3">
    <source>
        <dbReference type="Proteomes" id="UP001303760"/>
    </source>
</evidence>
<reference evidence="2" key="1">
    <citation type="journal article" date="2023" name="Mol. Phylogenet. Evol.">
        <title>Genome-scale phylogeny and comparative genomics of the fungal order Sordariales.</title>
        <authorList>
            <person name="Hensen N."/>
            <person name="Bonometti L."/>
            <person name="Westerberg I."/>
            <person name="Brannstrom I.O."/>
            <person name="Guillou S."/>
            <person name="Cros-Aarteil S."/>
            <person name="Calhoun S."/>
            <person name="Haridas S."/>
            <person name="Kuo A."/>
            <person name="Mondo S."/>
            <person name="Pangilinan J."/>
            <person name="Riley R."/>
            <person name="LaButti K."/>
            <person name="Andreopoulos B."/>
            <person name="Lipzen A."/>
            <person name="Chen C."/>
            <person name="Yan M."/>
            <person name="Daum C."/>
            <person name="Ng V."/>
            <person name="Clum A."/>
            <person name="Steindorff A."/>
            <person name="Ohm R.A."/>
            <person name="Martin F."/>
            <person name="Silar P."/>
            <person name="Natvig D.O."/>
            <person name="Lalanne C."/>
            <person name="Gautier V."/>
            <person name="Ament-Velasquez S.L."/>
            <person name="Kruys A."/>
            <person name="Hutchinson M.I."/>
            <person name="Powell A.J."/>
            <person name="Barry K."/>
            <person name="Miller A.N."/>
            <person name="Grigoriev I.V."/>
            <person name="Debuchy R."/>
            <person name="Gladieux P."/>
            <person name="Hiltunen Thoren M."/>
            <person name="Johannesson H."/>
        </authorList>
    </citation>
    <scope>NUCLEOTIDE SEQUENCE</scope>
    <source>
        <strain evidence="2">CBS 532.94</strain>
    </source>
</reference>
<gene>
    <name evidence="2" type="ORF">C8A03DRAFT_13994</name>
</gene>
<dbReference type="EMBL" id="MU860059">
    <property type="protein sequence ID" value="KAK4239624.1"/>
    <property type="molecule type" value="Genomic_DNA"/>
</dbReference>
<feature type="non-terminal residue" evidence="2">
    <location>
        <position position="1"/>
    </location>
</feature>